<proteinExistence type="predicted"/>
<evidence type="ECO:0000256" key="1">
    <source>
        <dbReference type="SAM" id="MobiDB-lite"/>
    </source>
</evidence>
<reference evidence="2 3" key="1">
    <citation type="journal article" date="2019" name="Int. J. Syst. Evol. Microbiol.">
        <title>The Global Catalogue of Microorganisms (GCM) 10K type strain sequencing project: providing services to taxonomists for standard genome sequencing and annotation.</title>
        <authorList>
            <consortium name="The Broad Institute Genomics Platform"/>
            <consortium name="The Broad Institute Genome Sequencing Center for Infectious Disease"/>
            <person name="Wu L."/>
            <person name="Ma J."/>
        </authorList>
    </citation>
    <scope>NUCLEOTIDE SEQUENCE [LARGE SCALE GENOMIC DNA]</scope>
    <source>
        <strain evidence="2 3">JCM 4316</strain>
    </source>
</reference>
<dbReference type="EMBL" id="BAAASD010000043">
    <property type="protein sequence ID" value="GAA2366833.1"/>
    <property type="molecule type" value="Genomic_DNA"/>
</dbReference>
<accession>A0ABN3H1J9</accession>
<sequence length="103" mass="10720">MLRAMPRSAASEREEGSRVPGASRPLRTASRRAPMSAARTPVVPLRGRSRWRSAPRAGAGAGGVFGDRVLRGCGLGGCERAGCAEVARESSMGMDHTPGLMAT</sequence>
<organism evidence="2 3">
    <name type="scientific">Streptomyces cuspidosporus</name>
    <dbReference type="NCBI Taxonomy" id="66882"/>
    <lineage>
        <taxon>Bacteria</taxon>
        <taxon>Bacillati</taxon>
        <taxon>Actinomycetota</taxon>
        <taxon>Actinomycetes</taxon>
        <taxon>Kitasatosporales</taxon>
        <taxon>Streptomycetaceae</taxon>
        <taxon>Streptomyces</taxon>
    </lineage>
</organism>
<comment type="caution">
    <text evidence="2">The sequence shown here is derived from an EMBL/GenBank/DDBJ whole genome shotgun (WGS) entry which is preliminary data.</text>
</comment>
<feature type="region of interest" description="Disordered" evidence="1">
    <location>
        <begin position="1"/>
        <end position="60"/>
    </location>
</feature>
<keyword evidence="3" id="KW-1185">Reference proteome</keyword>
<evidence type="ECO:0000313" key="2">
    <source>
        <dbReference type="EMBL" id="GAA2366833.1"/>
    </source>
</evidence>
<protein>
    <submittedName>
        <fullName evidence="2">Uncharacterized protein</fullName>
    </submittedName>
</protein>
<name>A0ABN3H1J9_9ACTN</name>
<evidence type="ECO:0000313" key="3">
    <source>
        <dbReference type="Proteomes" id="UP001500253"/>
    </source>
</evidence>
<dbReference type="Proteomes" id="UP001500253">
    <property type="component" value="Unassembled WGS sequence"/>
</dbReference>
<gene>
    <name evidence="2" type="ORF">GCM10010246_69850</name>
</gene>